<dbReference type="Proteomes" id="UP000254889">
    <property type="component" value="Chromosome"/>
</dbReference>
<dbReference type="InterPro" id="IPR008884">
    <property type="entry name" value="TylF_MeTrfase"/>
</dbReference>
<dbReference type="AlphaFoldDB" id="A0A345ZQ58"/>
<name>A0A345ZQ58_9HYPH</name>
<evidence type="ECO:0000313" key="3">
    <source>
        <dbReference type="Proteomes" id="UP000254889"/>
    </source>
</evidence>
<proteinExistence type="predicted"/>
<feature type="compositionally biased region" description="Basic residues" evidence="1">
    <location>
        <begin position="1"/>
        <end position="19"/>
    </location>
</feature>
<evidence type="ECO:0008006" key="4">
    <source>
        <dbReference type="Google" id="ProtNLM"/>
    </source>
</evidence>
<protein>
    <recommendedName>
        <fullName evidence="4">Methyltransferase</fullName>
    </recommendedName>
</protein>
<dbReference type="EMBL" id="CP031417">
    <property type="protein sequence ID" value="AXK79055.1"/>
    <property type="molecule type" value="Genomic_DNA"/>
</dbReference>
<keyword evidence="3" id="KW-1185">Reference proteome</keyword>
<accession>A0A345ZQ58</accession>
<dbReference type="Pfam" id="PF05711">
    <property type="entry name" value="TylF"/>
    <property type="match status" value="1"/>
</dbReference>
<feature type="region of interest" description="Disordered" evidence="1">
    <location>
        <begin position="1"/>
        <end position="28"/>
    </location>
</feature>
<dbReference type="KEGG" id="ptaw:DW352_00080"/>
<organism evidence="2 3">
    <name type="scientific">Pseudolabrys taiwanensis</name>
    <dbReference type="NCBI Taxonomy" id="331696"/>
    <lineage>
        <taxon>Bacteria</taxon>
        <taxon>Pseudomonadati</taxon>
        <taxon>Pseudomonadota</taxon>
        <taxon>Alphaproteobacteria</taxon>
        <taxon>Hyphomicrobiales</taxon>
        <taxon>Xanthobacteraceae</taxon>
        <taxon>Pseudolabrys</taxon>
    </lineage>
</organism>
<reference evidence="2 3" key="1">
    <citation type="submission" date="2018-07" db="EMBL/GenBank/DDBJ databases">
        <authorList>
            <person name="Quirk P.G."/>
            <person name="Krulwich T.A."/>
        </authorList>
    </citation>
    <scope>NUCLEOTIDE SEQUENCE [LARGE SCALE GENOMIC DNA]</scope>
    <source>
        <strain evidence="2 3">CC-BB4</strain>
    </source>
</reference>
<evidence type="ECO:0000313" key="2">
    <source>
        <dbReference type="EMBL" id="AXK79055.1"/>
    </source>
</evidence>
<dbReference type="PANTHER" id="PTHR40036">
    <property type="entry name" value="MACROCIN O-METHYLTRANSFERASE"/>
    <property type="match status" value="1"/>
</dbReference>
<dbReference type="InterPro" id="IPR029063">
    <property type="entry name" value="SAM-dependent_MTases_sf"/>
</dbReference>
<dbReference type="RefSeq" id="WP_115687366.1">
    <property type="nucleotide sequence ID" value="NZ_CP031417.1"/>
</dbReference>
<evidence type="ECO:0000256" key="1">
    <source>
        <dbReference type="SAM" id="MobiDB-lite"/>
    </source>
</evidence>
<dbReference type="SUPFAM" id="SSF53335">
    <property type="entry name" value="S-adenosyl-L-methionine-dependent methyltransferases"/>
    <property type="match status" value="1"/>
</dbReference>
<dbReference type="OrthoDB" id="9811332at2"/>
<sequence length="285" mass="32794">MAKRSKKTVKSKRAGKPAAKKPAAAAASRIAAVPEEDLIVRIDGEPWVKLADGRELAKWSKQDEIRYNQGNRQAEKYLFFRRVFDFLTENEIRGNYLEFGCHRCRTFRMALTEARRHNQDHMKFFAFDSFEGLPIPTTETSVTKWTQGALTTSEQSFQDLVHKHGIYVDRVKTIKGFYSDSLTDELQTQFVAKENKIALVTVDCDLYESAVPVFDFIEPLLQDGSVIYMDDLFVGNKANPTRGVARAFLEFQKRSKWRFIRHLDVGWWGRTYIARTADDGIDGVY</sequence>
<dbReference type="Gene3D" id="3.40.50.150">
    <property type="entry name" value="Vaccinia Virus protein VP39"/>
    <property type="match status" value="1"/>
</dbReference>
<dbReference type="PANTHER" id="PTHR40036:SF1">
    <property type="entry name" value="MACROCIN O-METHYLTRANSFERASE"/>
    <property type="match status" value="1"/>
</dbReference>
<gene>
    <name evidence="2" type="ORF">DW352_00080</name>
</gene>